<sequence length="636" mass="70434">MFDQPIKKAETKSSTDTKKSNFPESTLSGKPYQIDHRPEAVFQKKIIEIAQFRKVENLQNISSSPSEVQDPIQKKKNDTGLPDGLKSGIENLSGYGLDDVNVHRNSTKPAQLNAHAFAQGTDIHLAPGQEQHLPHEAWHVVQQKQGRVKPTMQTKNGHSVNDDLGLESEATLMGGKALQTKSKGDTKIKTGVSSQVSQLVKDESLRPYLDQRTIELKQKTREILQVMGTLGQDWEKNYGKQGKDKASEKVKGLLEGETTDYSAEIKKAALRELWSRLTPEEKLQMASEAAKMSGSALSSLLSNGWTAIQELVQSSNSEPSAKKEKQPREKSSQEEPKRKEKQVESSKSESGSNFPKLGSAGFLNDLEPEDIYRLYKARKKVLDEIAKAKSKVTDTAGELGGFVGEEVGKFMDERDFEKRMLGQKNAFLVAGKRLELLKEAIADNEDSSRYENEIVALEYALKSLNGPGIVFRFELNDSARKEHPNKCMLTIDAISNSGPIITRDNSFFDVIGSVKRVGESLIESSNSKKLKLSSAQQDLSTELKGALDKSWSKYTSWGWTPDGVSKIRKGIDSHGAPKEKLEWAKGIAKDAAAKESSNRSPETQIFYELLAKVDVTDEVKLKTITGELHQISSLLG</sequence>
<feature type="compositionally biased region" description="Basic and acidic residues" evidence="1">
    <location>
        <begin position="1"/>
        <end position="21"/>
    </location>
</feature>
<feature type="region of interest" description="Disordered" evidence="1">
    <location>
        <begin position="60"/>
        <end position="86"/>
    </location>
</feature>
<dbReference type="RefSeq" id="WP_092899970.1">
    <property type="nucleotide sequence ID" value="NZ_FOKK01000017.1"/>
</dbReference>
<name>A0A1I1BSE4_9BACT</name>
<evidence type="ECO:0000256" key="1">
    <source>
        <dbReference type="SAM" id="MobiDB-lite"/>
    </source>
</evidence>
<evidence type="ECO:0000259" key="2">
    <source>
        <dbReference type="Pfam" id="PF13699"/>
    </source>
</evidence>
<dbReference type="Proteomes" id="UP000198790">
    <property type="component" value="Unassembled WGS sequence"/>
</dbReference>
<dbReference type="STRING" id="237018.SAMN04489723_11737"/>
<proteinExistence type="predicted"/>
<gene>
    <name evidence="3" type="ORF">SAMN04489723_11737</name>
</gene>
<dbReference type="EMBL" id="FOKK01000017">
    <property type="protein sequence ID" value="SFB53364.1"/>
    <property type="molecule type" value="Genomic_DNA"/>
</dbReference>
<dbReference type="AlphaFoldDB" id="A0A1I1BSE4"/>
<dbReference type="OrthoDB" id="292792at2"/>
<protein>
    <recommendedName>
        <fullName evidence="2">eCIS core domain-containing protein</fullName>
    </recommendedName>
</protein>
<accession>A0A1I1BSE4</accession>
<dbReference type="Pfam" id="PF13699">
    <property type="entry name" value="eCIS_core"/>
    <property type="match status" value="1"/>
</dbReference>
<evidence type="ECO:0000313" key="3">
    <source>
        <dbReference type="EMBL" id="SFB53364.1"/>
    </source>
</evidence>
<organism evidence="3 4">
    <name type="scientific">Algoriphagus aquimarinus</name>
    <dbReference type="NCBI Taxonomy" id="237018"/>
    <lineage>
        <taxon>Bacteria</taxon>
        <taxon>Pseudomonadati</taxon>
        <taxon>Bacteroidota</taxon>
        <taxon>Cytophagia</taxon>
        <taxon>Cytophagales</taxon>
        <taxon>Cyclobacteriaceae</taxon>
        <taxon>Algoriphagus</taxon>
    </lineage>
</organism>
<keyword evidence="4" id="KW-1185">Reference proteome</keyword>
<feature type="region of interest" description="Disordered" evidence="1">
    <location>
        <begin position="312"/>
        <end position="359"/>
    </location>
</feature>
<dbReference type="InterPro" id="IPR025295">
    <property type="entry name" value="eCIS_core_dom"/>
</dbReference>
<reference evidence="3 4" key="1">
    <citation type="submission" date="2016-10" db="EMBL/GenBank/DDBJ databases">
        <authorList>
            <person name="de Groot N.N."/>
        </authorList>
    </citation>
    <scope>NUCLEOTIDE SEQUENCE [LARGE SCALE GENOMIC DNA]</scope>
    <source>
        <strain evidence="3 4">DSM 23399</strain>
    </source>
</reference>
<feature type="region of interest" description="Disordered" evidence="1">
    <location>
        <begin position="1"/>
        <end position="34"/>
    </location>
</feature>
<evidence type="ECO:0000313" key="4">
    <source>
        <dbReference type="Proteomes" id="UP000198790"/>
    </source>
</evidence>
<feature type="compositionally biased region" description="Basic and acidic residues" evidence="1">
    <location>
        <begin position="320"/>
        <end position="347"/>
    </location>
</feature>
<feature type="domain" description="eCIS core" evidence="2">
    <location>
        <begin position="81"/>
        <end position="146"/>
    </location>
</feature>